<evidence type="ECO:0000256" key="2">
    <source>
        <dbReference type="ARBA" id="ARBA00022723"/>
    </source>
</evidence>
<dbReference type="Proteomes" id="UP000288805">
    <property type="component" value="Unassembled WGS sequence"/>
</dbReference>
<dbReference type="Pfam" id="PF25597">
    <property type="entry name" value="SH3_retrovirus"/>
    <property type="match status" value="1"/>
</dbReference>
<dbReference type="InterPro" id="IPR036397">
    <property type="entry name" value="RNaseH_sf"/>
</dbReference>
<dbReference type="InterPro" id="IPR012337">
    <property type="entry name" value="RNaseH-like_sf"/>
</dbReference>
<keyword evidence="3" id="KW-0064">Aspartyl protease</keyword>
<dbReference type="InterPro" id="IPR054722">
    <property type="entry name" value="PolX-like_BBD"/>
</dbReference>
<dbReference type="AlphaFoldDB" id="A0A438J431"/>
<dbReference type="GO" id="GO:0046872">
    <property type="term" value="F:metal ion binding"/>
    <property type="evidence" value="ECO:0007669"/>
    <property type="project" value="UniProtKB-KW"/>
</dbReference>
<dbReference type="GO" id="GO:0003676">
    <property type="term" value="F:nucleic acid binding"/>
    <property type="evidence" value="ECO:0007669"/>
    <property type="project" value="InterPro"/>
</dbReference>
<name>A0A438J431_VITVI</name>
<dbReference type="Pfam" id="PF07727">
    <property type="entry name" value="RVT_2"/>
    <property type="match status" value="1"/>
</dbReference>
<dbReference type="PROSITE" id="PS50994">
    <property type="entry name" value="INTEGRASE"/>
    <property type="match status" value="1"/>
</dbReference>
<dbReference type="Pfam" id="PF22936">
    <property type="entry name" value="Pol_BBD"/>
    <property type="match status" value="1"/>
</dbReference>
<evidence type="ECO:0000259" key="5">
    <source>
        <dbReference type="PROSITE" id="PS50994"/>
    </source>
</evidence>
<evidence type="ECO:0000313" key="6">
    <source>
        <dbReference type="EMBL" id="RVX03712.1"/>
    </source>
</evidence>
<dbReference type="InterPro" id="IPR057670">
    <property type="entry name" value="SH3_retrovirus"/>
</dbReference>
<keyword evidence="4" id="KW-0378">Hydrolase</keyword>
<sequence>MAHLHQQLSENFFPGTSSVKPTTTEIIQDNNWYPDSGATHHLTPNLNNLLTKSQFPSSDEVFVGNGKGLPIHHIGHTSFSSSFIPSKTLALEQLLHVPEITKNLLSVSKFAVDNHVFFEFHPTSCFVKDLSTRTVLMHGQLKGGLYVFDNTQLKLPLHSVETFNSSCFASTTLPSKEPTVPASPTSPFTLWHNRLGHPSSHIVSLVLNKCNLPHLNKIPSLICSACCMGKIHKSPFLHSTSSYTKPLELIHTDLWGPASTPSSHGHQYYIHFIDAYSRFTWIYMLKHKSEAFQVFLHFKSQVELQLGHKIKAVQSDWGGEYRSFTQYLTSNGIIHRISCPYTHEQNGLAERKHRHIVEHGIALLAQASLPFKYWDEAFRTSVHLINRLPTPVLKNKSPLEVLFHQKPSYSQLKVFGCMCYPNLRPFNHHKLQFRSIPCTFLGYSLNRKGYKCLSPNGNILISRDVIFDEHAFPFAQLQSQKQTTSSLSSSSTSLPCQTSLPLMVLPSSTFCSTSSPTNPSIFPATSNHNVASQPPPSSAPPFPTHHMITRSKNGIFKPKAYLISTTPTSVPEALQLCHWKQAMTDEYLALLRNNTWDLVPPPTDCKLIGCKWVFKVKENPDGTINKYKARLVAKGFHQIAGFDFNETFSLVVKPTTIRIVLTIALNLQWKVRQLDVNNAFLNGDLHEDIFMHQPQGFIDLVNPNYVCKLNKSLYGLKQAPRAWFEKLHQALGILGFSSTKSDQSLFINITPTHSTYILVYVDDILITGNNDQFVQHVITQLNNQFALKDLGDIDYFMGIQVKHTSAGMHLSQAKYISNLLQKTKMLHVKPVPTPMVSNQSLSNSGSAPFSNTQLYRSTVGALQYATITRPDITYSVNRVCQFMQAPLTAHWKAVKRILRYLVGTLHHGLHLQHNSNSHLNITGFCDADWASDVDDRHSTSGYCLFLGPNLVSWHSRKQHTVFKSSTEAEYRSVATLVAEISWLQSLLKELNISSSTTPVIWCDNLNTVYLSANPILHARTKHIEIDLYFV</sequence>
<organism evidence="6 7">
    <name type="scientific">Vitis vinifera</name>
    <name type="common">Grape</name>
    <dbReference type="NCBI Taxonomy" id="29760"/>
    <lineage>
        <taxon>Eukaryota</taxon>
        <taxon>Viridiplantae</taxon>
        <taxon>Streptophyta</taxon>
        <taxon>Embryophyta</taxon>
        <taxon>Tracheophyta</taxon>
        <taxon>Spermatophyta</taxon>
        <taxon>Magnoliopsida</taxon>
        <taxon>eudicotyledons</taxon>
        <taxon>Gunneridae</taxon>
        <taxon>Pentapetalae</taxon>
        <taxon>rosids</taxon>
        <taxon>Vitales</taxon>
        <taxon>Vitaceae</taxon>
        <taxon>Viteae</taxon>
        <taxon>Vitis</taxon>
    </lineage>
</organism>
<protein>
    <submittedName>
        <fullName evidence="6">Retrovirus-related Pol polyprotein from transposon TNT 1-94</fullName>
    </submittedName>
</protein>
<dbReference type="PANTHER" id="PTHR42648">
    <property type="entry name" value="TRANSPOSASE, PUTATIVE-RELATED"/>
    <property type="match status" value="1"/>
</dbReference>
<evidence type="ECO:0000313" key="7">
    <source>
        <dbReference type="Proteomes" id="UP000288805"/>
    </source>
</evidence>
<proteinExistence type="predicted"/>
<dbReference type="Pfam" id="PF13976">
    <property type="entry name" value="gag_pre-integrs"/>
    <property type="match status" value="1"/>
</dbReference>
<dbReference type="CDD" id="cd09272">
    <property type="entry name" value="RNase_HI_RT_Ty1"/>
    <property type="match status" value="1"/>
</dbReference>
<comment type="caution">
    <text evidence="6">The sequence shown here is derived from an EMBL/GenBank/DDBJ whole genome shotgun (WGS) entry which is preliminary data.</text>
</comment>
<evidence type="ECO:0000256" key="4">
    <source>
        <dbReference type="ARBA" id="ARBA00022801"/>
    </source>
</evidence>
<dbReference type="InterPro" id="IPR001584">
    <property type="entry name" value="Integrase_cat-core"/>
</dbReference>
<dbReference type="GO" id="GO:0015074">
    <property type="term" value="P:DNA integration"/>
    <property type="evidence" value="ECO:0007669"/>
    <property type="project" value="InterPro"/>
</dbReference>
<dbReference type="InterPro" id="IPR013103">
    <property type="entry name" value="RVT_2"/>
</dbReference>
<dbReference type="Gene3D" id="3.30.420.10">
    <property type="entry name" value="Ribonuclease H-like superfamily/Ribonuclease H"/>
    <property type="match status" value="1"/>
</dbReference>
<keyword evidence="2" id="KW-0479">Metal-binding</keyword>
<feature type="domain" description="Integrase catalytic" evidence="5">
    <location>
        <begin position="242"/>
        <end position="406"/>
    </location>
</feature>
<dbReference type="SUPFAM" id="SSF56672">
    <property type="entry name" value="DNA/RNA polymerases"/>
    <property type="match status" value="1"/>
</dbReference>
<dbReference type="InterPro" id="IPR043502">
    <property type="entry name" value="DNA/RNA_pol_sf"/>
</dbReference>
<dbReference type="GO" id="GO:0006508">
    <property type="term" value="P:proteolysis"/>
    <property type="evidence" value="ECO:0007669"/>
    <property type="project" value="UniProtKB-KW"/>
</dbReference>
<keyword evidence="1" id="KW-0645">Protease</keyword>
<accession>A0A438J431</accession>
<evidence type="ECO:0000256" key="3">
    <source>
        <dbReference type="ARBA" id="ARBA00022750"/>
    </source>
</evidence>
<dbReference type="InterPro" id="IPR039537">
    <property type="entry name" value="Retrotran_Ty1/copia-like"/>
</dbReference>
<dbReference type="EMBL" id="QGNW01000064">
    <property type="protein sequence ID" value="RVX03712.1"/>
    <property type="molecule type" value="Genomic_DNA"/>
</dbReference>
<reference evidence="6 7" key="1">
    <citation type="journal article" date="2018" name="PLoS Genet.">
        <title>Population sequencing reveals clonal diversity and ancestral inbreeding in the grapevine cultivar Chardonnay.</title>
        <authorList>
            <person name="Roach M.J."/>
            <person name="Johnson D.L."/>
            <person name="Bohlmann J."/>
            <person name="van Vuuren H.J."/>
            <person name="Jones S.J."/>
            <person name="Pretorius I.S."/>
            <person name="Schmidt S.A."/>
            <person name="Borneman A.R."/>
        </authorList>
    </citation>
    <scope>NUCLEOTIDE SEQUENCE [LARGE SCALE GENOMIC DNA]</scope>
    <source>
        <strain evidence="7">cv. Chardonnay</strain>
        <tissue evidence="6">Leaf</tissue>
    </source>
</reference>
<dbReference type="GO" id="GO:0004190">
    <property type="term" value="F:aspartic-type endopeptidase activity"/>
    <property type="evidence" value="ECO:0007669"/>
    <property type="project" value="UniProtKB-KW"/>
</dbReference>
<gene>
    <name evidence="6" type="primary">POLX_230</name>
    <name evidence="6" type="ORF">CK203_023097</name>
</gene>
<dbReference type="PANTHER" id="PTHR42648:SF26">
    <property type="entry name" value="INTEGRASE CATALYTIC DOMAIN-CONTAINING PROTEIN"/>
    <property type="match status" value="1"/>
</dbReference>
<dbReference type="Pfam" id="PF00665">
    <property type="entry name" value="rve"/>
    <property type="match status" value="1"/>
</dbReference>
<dbReference type="SUPFAM" id="SSF53098">
    <property type="entry name" value="Ribonuclease H-like"/>
    <property type="match status" value="1"/>
</dbReference>
<evidence type="ECO:0000256" key="1">
    <source>
        <dbReference type="ARBA" id="ARBA00022670"/>
    </source>
</evidence>
<dbReference type="InterPro" id="IPR025724">
    <property type="entry name" value="GAG-pre-integrase_dom"/>
</dbReference>